<dbReference type="AlphaFoldDB" id="C0CM74"/>
<name>C0CM74_BLAHS</name>
<reference evidence="1 2" key="1">
    <citation type="submission" date="2009-01" db="EMBL/GenBank/DDBJ databases">
        <authorList>
            <person name="Fulton L."/>
            <person name="Clifton S."/>
            <person name="Fulton B."/>
            <person name="Xu J."/>
            <person name="Minx P."/>
            <person name="Pepin K.H."/>
            <person name="Johnson M."/>
            <person name="Bhonagiri V."/>
            <person name="Nash W.E."/>
            <person name="Mardis E.R."/>
            <person name="Wilson R.K."/>
        </authorList>
    </citation>
    <scope>NUCLEOTIDE SEQUENCE [LARGE SCALE GENOMIC DNA]</scope>
    <source>
        <strain evidence="2">DSM 10507 / JCM 14656 / S5a33</strain>
    </source>
</reference>
<evidence type="ECO:0000313" key="1">
    <source>
        <dbReference type="EMBL" id="EEG49144.1"/>
    </source>
</evidence>
<dbReference type="PATRIC" id="fig|476272.21.peg.1994"/>
<dbReference type="EMBL" id="ACBZ01000101">
    <property type="protein sequence ID" value="EEG49144.1"/>
    <property type="molecule type" value="Genomic_DNA"/>
</dbReference>
<organism evidence="1 2">
    <name type="scientific">Blautia hydrogenotrophica (strain DSM 10507 / JCM 14656 / S5a33)</name>
    <name type="common">Ruminococcus hydrogenotrophicus</name>
    <dbReference type="NCBI Taxonomy" id="476272"/>
    <lineage>
        <taxon>Bacteria</taxon>
        <taxon>Bacillati</taxon>
        <taxon>Bacillota</taxon>
        <taxon>Clostridia</taxon>
        <taxon>Lachnospirales</taxon>
        <taxon>Lachnospiraceae</taxon>
        <taxon>Blautia</taxon>
    </lineage>
</organism>
<evidence type="ECO:0000313" key="2">
    <source>
        <dbReference type="Proteomes" id="UP000003100"/>
    </source>
</evidence>
<keyword evidence="2" id="KW-1185">Reference proteome</keyword>
<dbReference type="HOGENOM" id="CLU_203025_0_0_9"/>
<protein>
    <submittedName>
        <fullName evidence="1">Uncharacterized protein</fullName>
    </submittedName>
</protein>
<sequence length="70" mass="8208">MRNQQLFDNLQIYDTVLQLMTFLWAADDASNTDIIEELQKQNSKYLETIIRQNKKIISMLETQSSISTPK</sequence>
<dbReference type="Proteomes" id="UP000003100">
    <property type="component" value="Unassembled WGS sequence"/>
</dbReference>
<proteinExistence type="predicted"/>
<gene>
    <name evidence="1" type="ORF">RUMHYD_01955</name>
</gene>
<accession>C0CM74</accession>
<reference evidence="1 2" key="2">
    <citation type="submission" date="2009-02" db="EMBL/GenBank/DDBJ databases">
        <title>Draft genome sequence of Blautia hydrogenotrophica DSM 10507 (Ruminococcus hydrogenotrophicus DSM 10507).</title>
        <authorList>
            <person name="Sudarsanam P."/>
            <person name="Ley R."/>
            <person name="Guruge J."/>
            <person name="Turnbaugh P.J."/>
            <person name="Mahowald M."/>
            <person name="Liep D."/>
            <person name="Gordon J."/>
        </authorList>
    </citation>
    <scope>NUCLEOTIDE SEQUENCE [LARGE SCALE GENOMIC DNA]</scope>
    <source>
        <strain evidence="2">DSM 10507 / JCM 14656 / S5a33</strain>
    </source>
</reference>
<comment type="caution">
    <text evidence="1">The sequence shown here is derived from an EMBL/GenBank/DDBJ whole genome shotgun (WGS) entry which is preliminary data.</text>
</comment>